<dbReference type="Pfam" id="PF13379">
    <property type="entry name" value="NMT1_2"/>
    <property type="match status" value="2"/>
</dbReference>
<sequence>MKKIAVLFIALLFIGCTQNAIYVVRLSPPDMVEQFKLKQIDGYVAWEPFVSKGAKYGKVLLTSHEIWSNHPCCVVASGDINESALNAVVWAHIKATSFIKNPENREKVVEYASEFTGLERDVVENALKNIKFTTYPDEKAFRKYFKFLRDKGLVRDVNTIGFENEDEFFSNFLRKDVYEEAMKMVEMNQTPRTSEHIRIGYLTADLHQLALYIAVKEGYLDQTGLRYELKQYKNGVAVMDAFRVNEIDVAYLGGAPATLKRINDNTKIRIVAGANNEGSAIVVQDYINSVEDLKGRKIAIPGYGTVQDFLLRIVAEEHGLKVVSK</sequence>
<dbReference type="GeneID" id="15392005"/>
<dbReference type="KEGG" id="ast:Asulf_00359"/>
<dbReference type="HOGENOM" id="CLU_728817_0_0_2"/>
<accession>N0BBK3</accession>
<dbReference type="eggNOG" id="arCOG01803">
    <property type="taxonomic scope" value="Archaea"/>
</dbReference>
<dbReference type="SUPFAM" id="SSF53850">
    <property type="entry name" value="Periplasmic binding protein-like II"/>
    <property type="match status" value="2"/>
</dbReference>
<dbReference type="Proteomes" id="UP000013307">
    <property type="component" value="Chromosome"/>
</dbReference>
<evidence type="ECO:0000256" key="2">
    <source>
        <dbReference type="ARBA" id="ARBA00010742"/>
    </source>
</evidence>
<dbReference type="PANTHER" id="PTHR30024">
    <property type="entry name" value="ALIPHATIC SULFONATES-BINDING PROTEIN-RELATED"/>
    <property type="match status" value="1"/>
</dbReference>
<evidence type="ECO:0000313" key="5">
    <source>
        <dbReference type="Proteomes" id="UP000013307"/>
    </source>
</evidence>
<dbReference type="EMBL" id="CP005290">
    <property type="protein sequence ID" value="AGK60388.1"/>
    <property type="molecule type" value="Genomic_DNA"/>
</dbReference>
<reference evidence="4 5" key="1">
    <citation type="journal article" date="2013" name="Genome Announc.">
        <title>Complete Genome Sequence of the Thermophilic and Facultatively Chemolithoautotrophic Sulfate Reducer Archaeoglobus sulfaticallidus Strain PM70-1T.</title>
        <authorList>
            <person name="Stokke R."/>
            <person name="Hocking W.P."/>
            <person name="Steinsbu B.O."/>
            <person name="Steen I.H."/>
        </authorList>
    </citation>
    <scope>NUCLEOTIDE SEQUENCE [LARGE SCALE GENOMIC DNA]</scope>
    <source>
        <strain evidence="4">PM70-1</strain>
    </source>
</reference>
<keyword evidence="3" id="KW-0732">Signal</keyword>
<evidence type="ECO:0000256" key="3">
    <source>
        <dbReference type="ARBA" id="ARBA00022729"/>
    </source>
</evidence>
<name>N0BBK3_9EURY</name>
<dbReference type="Gene3D" id="3.40.190.10">
    <property type="entry name" value="Periplasmic binding protein-like II"/>
    <property type="match status" value="3"/>
</dbReference>
<dbReference type="RefSeq" id="WP_015589987.1">
    <property type="nucleotide sequence ID" value="NC_021169.1"/>
</dbReference>
<evidence type="ECO:0000313" key="4">
    <source>
        <dbReference type="EMBL" id="AGK60388.1"/>
    </source>
</evidence>
<gene>
    <name evidence="4" type="ORF">Asulf_00359</name>
</gene>
<evidence type="ECO:0000256" key="1">
    <source>
        <dbReference type="ARBA" id="ARBA00004418"/>
    </source>
</evidence>
<evidence type="ECO:0008006" key="6">
    <source>
        <dbReference type="Google" id="ProtNLM"/>
    </source>
</evidence>
<keyword evidence="5" id="KW-1185">Reference proteome</keyword>
<protein>
    <recommendedName>
        <fullName evidence="6">ABC-type nitrate/sulfonate/bicarbonate transport systems, periplasmic component</fullName>
    </recommendedName>
</protein>
<organism evidence="4 5">
    <name type="scientific">Archaeoglobus sulfaticallidus PM70-1</name>
    <dbReference type="NCBI Taxonomy" id="387631"/>
    <lineage>
        <taxon>Archaea</taxon>
        <taxon>Methanobacteriati</taxon>
        <taxon>Methanobacteriota</taxon>
        <taxon>Archaeoglobi</taxon>
        <taxon>Archaeoglobales</taxon>
        <taxon>Archaeoglobaceae</taxon>
        <taxon>Archaeoglobus</taxon>
    </lineage>
</organism>
<comment type="similarity">
    <text evidence="2">Belongs to the bacterial solute-binding protein SsuA/TauA family.</text>
</comment>
<dbReference type="AlphaFoldDB" id="N0BBK3"/>
<proteinExistence type="inferred from homology"/>
<dbReference type="PROSITE" id="PS51257">
    <property type="entry name" value="PROKAR_LIPOPROTEIN"/>
    <property type="match status" value="1"/>
</dbReference>
<dbReference type="PANTHER" id="PTHR30024:SF47">
    <property type="entry name" value="TAURINE-BINDING PERIPLASMIC PROTEIN"/>
    <property type="match status" value="1"/>
</dbReference>
<dbReference type="OrthoDB" id="10037at2157"/>
<dbReference type="STRING" id="387631.Asulf_00359"/>
<comment type="subcellular location">
    <subcellularLocation>
        <location evidence="1">Periplasm</location>
    </subcellularLocation>
</comment>
<dbReference type="GO" id="GO:0042597">
    <property type="term" value="C:periplasmic space"/>
    <property type="evidence" value="ECO:0007669"/>
    <property type="project" value="UniProtKB-SubCell"/>
</dbReference>